<dbReference type="InterPro" id="IPR003660">
    <property type="entry name" value="HAMP_dom"/>
</dbReference>
<dbReference type="GO" id="GO:0005886">
    <property type="term" value="C:plasma membrane"/>
    <property type="evidence" value="ECO:0007669"/>
    <property type="project" value="UniProtKB-SubCell"/>
</dbReference>
<gene>
    <name evidence="17" type="ORF">FXN63_18075</name>
</gene>
<dbReference type="Gene3D" id="1.10.287.130">
    <property type="match status" value="1"/>
</dbReference>
<evidence type="ECO:0000256" key="3">
    <source>
        <dbReference type="ARBA" id="ARBA00012438"/>
    </source>
</evidence>
<dbReference type="Gene3D" id="3.30.565.10">
    <property type="entry name" value="Histidine kinase-like ATPase, C-terminal domain"/>
    <property type="match status" value="1"/>
</dbReference>
<dbReference type="EMBL" id="CP043046">
    <property type="protein sequence ID" value="QEI07531.1"/>
    <property type="molecule type" value="Genomic_DNA"/>
</dbReference>
<evidence type="ECO:0000256" key="7">
    <source>
        <dbReference type="ARBA" id="ARBA00022679"/>
    </source>
</evidence>
<keyword evidence="10" id="KW-0418">Kinase</keyword>
<evidence type="ECO:0000256" key="10">
    <source>
        <dbReference type="ARBA" id="ARBA00022777"/>
    </source>
</evidence>
<evidence type="ECO:0000256" key="2">
    <source>
        <dbReference type="ARBA" id="ARBA00004429"/>
    </source>
</evidence>
<evidence type="ECO:0000256" key="14">
    <source>
        <dbReference type="ARBA" id="ARBA00023136"/>
    </source>
</evidence>
<dbReference type="Pfam" id="PF00512">
    <property type="entry name" value="HisKA"/>
    <property type="match status" value="1"/>
</dbReference>
<dbReference type="AlphaFoldDB" id="A0A5C0B407"/>
<dbReference type="SMART" id="SM00388">
    <property type="entry name" value="HisKA"/>
    <property type="match status" value="1"/>
</dbReference>
<keyword evidence="13" id="KW-0902">Two-component regulatory system</keyword>
<keyword evidence="14" id="KW-0472">Membrane</keyword>
<dbReference type="GO" id="GO:0005524">
    <property type="term" value="F:ATP binding"/>
    <property type="evidence" value="ECO:0007669"/>
    <property type="project" value="UniProtKB-KW"/>
</dbReference>
<name>A0A5C0B407_9BURK</name>
<dbReference type="PROSITE" id="PS50109">
    <property type="entry name" value="HIS_KIN"/>
    <property type="match status" value="1"/>
</dbReference>
<evidence type="ECO:0000256" key="5">
    <source>
        <dbReference type="ARBA" id="ARBA00022519"/>
    </source>
</evidence>
<evidence type="ECO:0000313" key="17">
    <source>
        <dbReference type="EMBL" id="QEI07531.1"/>
    </source>
</evidence>
<feature type="domain" description="Histidine kinase" evidence="15">
    <location>
        <begin position="243"/>
        <end position="443"/>
    </location>
</feature>
<keyword evidence="7" id="KW-0808">Transferase</keyword>
<dbReference type="SUPFAM" id="SSF55874">
    <property type="entry name" value="ATPase domain of HSP90 chaperone/DNA topoisomerase II/histidine kinase"/>
    <property type="match status" value="1"/>
</dbReference>
<dbReference type="Pfam" id="PF02518">
    <property type="entry name" value="HATPase_c"/>
    <property type="match status" value="1"/>
</dbReference>
<evidence type="ECO:0000259" key="15">
    <source>
        <dbReference type="PROSITE" id="PS50109"/>
    </source>
</evidence>
<dbReference type="SUPFAM" id="SSF158472">
    <property type="entry name" value="HAMP domain-like"/>
    <property type="match status" value="1"/>
</dbReference>
<keyword evidence="18" id="KW-1185">Reference proteome</keyword>
<evidence type="ECO:0000256" key="13">
    <source>
        <dbReference type="ARBA" id="ARBA00023012"/>
    </source>
</evidence>
<evidence type="ECO:0000256" key="11">
    <source>
        <dbReference type="ARBA" id="ARBA00022840"/>
    </source>
</evidence>
<comment type="catalytic activity">
    <reaction evidence="1">
        <text>ATP + protein L-histidine = ADP + protein N-phospho-L-histidine.</text>
        <dbReference type="EC" id="2.7.13.3"/>
    </reaction>
</comment>
<dbReference type="OrthoDB" id="9804645at2"/>
<evidence type="ECO:0000256" key="12">
    <source>
        <dbReference type="ARBA" id="ARBA00022989"/>
    </source>
</evidence>
<feature type="domain" description="HAMP" evidence="16">
    <location>
        <begin position="183"/>
        <end position="235"/>
    </location>
</feature>
<dbReference type="CDD" id="cd00075">
    <property type="entry name" value="HATPase"/>
    <property type="match status" value="1"/>
</dbReference>
<dbReference type="InterPro" id="IPR005467">
    <property type="entry name" value="His_kinase_dom"/>
</dbReference>
<protein>
    <recommendedName>
        <fullName evidence="3">histidine kinase</fullName>
        <ecNumber evidence="3">2.7.13.3</ecNumber>
    </recommendedName>
</protein>
<dbReference type="Proteomes" id="UP000325161">
    <property type="component" value="Chromosome"/>
</dbReference>
<dbReference type="PROSITE" id="PS50885">
    <property type="entry name" value="HAMP"/>
    <property type="match status" value="1"/>
</dbReference>
<keyword evidence="9" id="KW-0547">Nucleotide-binding</keyword>
<dbReference type="KEGG" id="pacr:FXN63_18075"/>
<dbReference type="PANTHER" id="PTHR44936:SF5">
    <property type="entry name" value="SENSOR HISTIDINE KINASE ENVZ"/>
    <property type="match status" value="1"/>
</dbReference>
<keyword evidence="5" id="KW-0997">Cell inner membrane</keyword>
<dbReference type="InterPro" id="IPR003594">
    <property type="entry name" value="HATPase_dom"/>
</dbReference>
<dbReference type="RefSeq" id="WP_148816578.1">
    <property type="nucleotide sequence ID" value="NZ_CP043046.1"/>
</dbReference>
<dbReference type="EC" id="2.7.13.3" evidence="3"/>
<dbReference type="InterPro" id="IPR036097">
    <property type="entry name" value="HisK_dim/P_sf"/>
</dbReference>
<dbReference type="Pfam" id="PF00672">
    <property type="entry name" value="HAMP"/>
    <property type="match status" value="1"/>
</dbReference>
<keyword evidence="11" id="KW-0067">ATP-binding</keyword>
<dbReference type="CDD" id="cd06225">
    <property type="entry name" value="HAMP"/>
    <property type="match status" value="1"/>
</dbReference>
<evidence type="ECO:0000256" key="6">
    <source>
        <dbReference type="ARBA" id="ARBA00022553"/>
    </source>
</evidence>
<evidence type="ECO:0000256" key="1">
    <source>
        <dbReference type="ARBA" id="ARBA00000085"/>
    </source>
</evidence>
<dbReference type="SMART" id="SM00304">
    <property type="entry name" value="HAMP"/>
    <property type="match status" value="1"/>
</dbReference>
<evidence type="ECO:0000256" key="9">
    <source>
        <dbReference type="ARBA" id="ARBA00022741"/>
    </source>
</evidence>
<dbReference type="PANTHER" id="PTHR44936">
    <property type="entry name" value="SENSOR PROTEIN CREC"/>
    <property type="match status" value="1"/>
</dbReference>
<proteinExistence type="predicted"/>
<keyword evidence="8" id="KW-0812">Transmembrane</keyword>
<dbReference type="GO" id="GO:0000155">
    <property type="term" value="F:phosphorelay sensor kinase activity"/>
    <property type="evidence" value="ECO:0007669"/>
    <property type="project" value="InterPro"/>
</dbReference>
<evidence type="ECO:0000313" key="18">
    <source>
        <dbReference type="Proteomes" id="UP000325161"/>
    </source>
</evidence>
<evidence type="ECO:0000256" key="8">
    <source>
        <dbReference type="ARBA" id="ARBA00022692"/>
    </source>
</evidence>
<accession>A0A5C0B407</accession>
<sequence length="446" mass="49118">MTSQLCLVLALALFGSHLIAVLFLQSTGELIHPLSRQQVVDRLAVAYRALQTIPAEHATRVMQATATEQARLWVSPEADVAAAEMREEENRLADALRTRLSLSADTQVRIQLERADGDHARAPVLSPRGWAPLELRSSIALPDGQWLNSDERPSGSYEWSRLLAFSLPVSTLPALFIMLVFVRRIVAPIKTLAAATDRLSHGERLDPLPLAGPREARELTDAFNAMQLRLTRYVEGRTRMLAAISHDFRTPLTAMRLQAELIDDDALRHDMLESVAELQSMTEHTLDFVRDDAMHEATVTLPINRLIDEVVKRYRLMDEPVIWNGASDVACRCRPLSLKRAMTNLIDNALRHGGSAEIRLQVEHSSSSLRIDILDSGPGIPQALLEQVFEPFVQLGARGEDALGRGLGLAIARSAVQAHGGELTLENRSAGGLNAIIRLPGSLLQG</sequence>
<keyword evidence="6" id="KW-0597">Phosphoprotein</keyword>
<dbReference type="InterPro" id="IPR050980">
    <property type="entry name" value="2C_sensor_his_kinase"/>
</dbReference>
<keyword evidence="4" id="KW-1003">Cell membrane</keyword>
<keyword evidence="12" id="KW-1133">Transmembrane helix</keyword>
<dbReference type="SUPFAM" id="SSF47384">
    <property type="entry name" value="Homodimeric domain of signal transducing histidine kinase"/>
    <property type="match status" value="1"/>
</dbReference>
<comment type="subcellular location">
    <subcellularLocation>
        <location evidence="2">Cell inner membrane</location>
        <topology evidence="2">Multi-pass membrane protein</topology>
    </subcellularLocation>
</comment>
<organism evidence="17 18">
    <name type="scientific">Pigmentiphaga aceris</name>
    <dbReference type="NCBI Taxonomy" id="1940612"/>
    <lineage>
        <taxon>Bacteria</taxon>
        <taxon>Pseudomonadati</taxon>
        <taxon>Pseudomonadota</taxon>
        <taxon>Betaproteobacteria</taxon>
        <taxon>Burkholderiales</taxon>
        <taxon>Alcaligenaceae</taxon>
        <taxon>Pigmentiphaga</taxon>
    </lineage>
</organism>
<dbReference type="SMART" id="SM00387">
    <property type="entry name" value="HATPase_c"/>
    <property type="match status" value="1"/>
</dbReference>
<evidence type="ECO:0000256" key="4">
    <source>
        <dbReference type="ARBA" id="ARBA00022475"/>
    </source>
</evidence>
<dbReference type="InterPro" id="IPR036890">
    <property type="entry name" value="HATPase_C_sf"/>
</dbReference>
<dbReference type="PRINTS" id="PR00344">
    <property type="entry name" value="BCTRLSENSOR"/>
</dbReference>
<reference evidence="17 18" key="1">
    <citation type="submission" date="2019-08" db="EMBL/GenBank/DDBJ databases">
        <title>Amphibian skin-associated Pigmentiphaga: genome sequence and occurrence across geography and hosts.</title>
        <authorList>
            <person name="Bletz M.C."/>
            <person name="Bunk B."/>
            <person name="Sproeer C."/>
            <person name="Biwer P."/>
            <person name="Reiter S."/>
            <person name="Rabemananjara F.C.E."/>
            <person name="Schulz S."/>
            <person name="Overmann J."/>
            <person name="Vences M."/>
        </authorList>
    </citation>
    <scope>NUCLEOTIDE SEQUENCE [LARGE SCALE GENOMIC DNA]</scope>
    <source>
        <strain evidence="17 18">Mada1488</strain>
    </source>
</reference>
<dbReference type="InterPro" id="IPR004358">
    <property type="entry name" value="Sig_transdc_His_kin-like_C"/>
</dbReference>
<dbReference type="CDD" id="cd00082">
    <property type="entry name" value="HisKA"/>
    <property type="match status" value="1"/>
</dbReference>
<dbReference type="InterPro" id="IPR003661">
    <property type="entry name" value="HisK_dim/P_dom"/>
</dbReference>
<evidence type="ECO:0000259" key="16">
    <source>
        <dbReference type="PROSITE" id="PS50885"/>
    </source>
</evidence>